<dbReference type="InterPro" id="IPR002220">
    <property type="entry name" value="DapA-like"/>
</dbReference>
<proteinExistence type="inferred from homology"/>
<accession>A0ABP7B1W6</accession>
<keyword evidence="5" id="KW-1185">Reference proteome</keyword>
<dbReference type="CDD" id="cd00408">
    <property type="entry name" value="DHDPS-like"/>
    <property type="match status" value="1"/>
</dbReference>
<dbReference type="Proteomes" id="UP001410795">
    <property type="component" value="Unassembled WGS sequence"/>
</dbReference>
<dbReference type="Pfam" id="PF00701">
    <property type="entry name" value="DHDPS"/>
    <property type="match status" value="1"/>
</dbReference>
<dbReference type="Gene3D" id="3.20.20.70">
    <property type="entry name" value="Aldolase class I"/>
    <property type="match status" value="1"/>
</dbReference>
<dbReference type="PANTHER" id="PTHR12128">
    <property type="entry name" value="DIHYDRODIPICOLINATE SYNTHASE"/>
    <property type="match status" value="1"/>
</dbReference>
<comment type="caution">
    <text evidence="4">The sequence shown here is derived from an EMBL/GenBank/DDBJ whole genome shotgun (WGS) entry which is preliminary data.</text>
</comment>
<dbReference type="EMBL" id="BAAAYV010000002">
    <property type="protein sequence ID" value="GAA3646620.1"/>
    <property type="molecule type" value="Genomic_DNA"/>
</dbReference>
<dbReference type="PIRSF" id="PIRSF001365">
    <property type="entry name" value="DHDPS"/>
    <property type="match status" value="1"/>
</dbReference>
<protein>
    <submittedName>
        <fullName evidence="4">Dihydrodipicolinate synthase family protein</fullName>
    </submittedName>
</protein>
<evidence type="ECO:0000313" key="5">
    <source>
        <dbReference type="Proteomes" id="UP001410795"/>
    </source>
</evidence>
<reference evidence="5" key="1">
    <citation type="journal article" date="2019" name="Int. J. Syst. Evol. Microbiol.">
        <title>The Global Catalogue of Microorganisms (GCM) 10K type strain sequencing project: providing services to taxonomists for standard genome sequencing and annotation.</title>
        <authorList>
            <consortium name="The Broad Institute Genomics Platform"/>
            <consortium name="The Broad Institute Genome Sequencing Center for Infectious Disease"/>
            <person name="Wu L."/>
            <person name="Ma J."/>
        </authorList>
    </citation>
    <scope>NUCLEOTIDE SEQUENCE [LARGE SCALE GENOMIC DNA]</scope>
    <source>
        <strain evidence="5">JCM 16546</strain>
    </source>
</reference>
<dbReference type="RefSeq" id="WP_308122848.1">
    <property type="nucleotide sequence ID" value="NZ_BAAAYV010000002.1"/>
</dbReference>
<sequence>MTAGIAGVSAFPLTPLADDRLDEDALGRRIARIAQSGVDSITVLGSTGSGPYLSEAERRAAVQIAVEHSGEVPVYVGIGALRTRDAIRHGETAQDAGAEAVLLPPLAYQPLTDEEVVGLYADVANAVELPLIVYDNPRTTGVTFTDEMYRSVAALPRVASVKTPGSAATATQGRIDALRSLLPQTVTVGFSGDAFAASALLAGADAWYSVIAGAFPETALRLARAARAGDARTAVDETARLQPLWDAFAAYGSVRVVATIAEALGQTGAGSLPRPLRALGGEARVSVLGLVTRLGLDGDG</sequence>
<evidence type="ECO:0000256" key="1">
    <source>
        <dbReference type="ARBA" id="ARBA00007592"/>
    </source>
</evidence>
<evidence type="ECO:0000256" key="3">
    <source>
        <dbReference type="PIRNR" id="PIRNR001365"/>
    </source>
</evidence>
<comment type="similarity">
    <text evidence="1 3">Belongs to the DapA family.</text>
</comment>
<dbReference type="PRINTS" id="PR00146">
    <property type="entry name" value="DHPICSNTHASE"/>
</dbReference>
<organism evidence="4 5">
    <name type="scientific">Microbacterium marinilacus</name>
    <dbReference type="NCBI Taxonomy" id="415209"/>
    <lineage>
        <taxon>Bacteria</taxon>
        <taxon>Bacillati</taxon>
        <taxon>Actinomycetota</taxon>
        <taxon>Actinomycetes</taxon>
        <taxon>Micrococcales</taxon>
        <taxon>Microbacteriaceae</taxon>
        <taxon>Microbacterium</taxon>
    </lineage>
</organism>
<evidence type="ECO:0000256" key="2">
    <source>
        <dbReference type="ARBA" id="ARBA00023239"/>
    </source>
</evidence>
<gene>
    <name evidence="4" type="ORF">GCM10022202_02330</name>
</gene>
<dbReference type="SUPFAM" id="SSF51569">
    <property type="entry name" value="Aldolase"/>
    <property type="match status" value="1"/>
</dbReference>
<dbReference type="InterPro" id="IPR013785">
    <property type="entry name" value="Aldolase_TIM"/>
</dbReference>
<keyword evidence="2 3" id="KW-0456">Lyase</keyword>
<dbReference type="SMART" id="SM01130">
    <property type="entry name" value="DHDPS"/>
    <property type="match status" value="1"/>
</dbReference>
<evidence type="ECO:0000313" key="4">
    <source>
        <dbReference type="EMBL" id="GAA3646620.1"/>
    </source>
</evidence>
<dbReference type="PANTHER" id="PTHR12128:SF66">
    <property type="entry name" value="4-HYDROXY-2-OXOGLUTARATE ALDOLASE, MITOCHONDRIAL"/>
    <property type="match status" value="1"/>
</dbReference>
<name>A0ABP7B1W6_9MICO</name>